<keyword evidence="3" id="KW-1185">Reference proteome</keyword>
<protein>
    <submittedName>
        <fullName evidence="2">DUF4213 domain-containing protein</fullName>
    </submittedName>
</protein>
<sequence>MDNQEKIHFPDTDKPGSPWQIYNDLIAQIPEDVRVKDYCTGYRWTYVEADCGMGIAYAASGGRKGTIART</sequence>
<reference evidence="2" key="1">
    <citation type="submission" date="2023-07" db="EMBL/GenBank/DDBJ databases">
        <title>Between Cages and Wild: Unraveling the Impact of Captivity on Animal Microbiomes and Antimicrobial Resistance.</title>
        <authorList>
            <person name="Schmartz G.P."/>
            <person name="Rehner J."/>
            <person name="Schuff M.J."/>
            <person name="Becker S.L."/>
            <person name="Kravczyk M."/>
            <person name="Gurevich A."/>
            <person name="Francke R."/>
            <person name="Mueller R."/>
            <person name="Keller V."/>
            <person name="Keller A."/>
        </authorList>
    </citation>
    <scope>NUCLEOTIDE SEQUENCE</scope>
    <source>
        <strain evidence="2">S12M_St_49</strain>
    </source>
</reference>
<dbReference type="Gene3D" id="3.30.390.100">
    <property type="match status" value="1"/>
</dbReference>
<gene>
    <name evidence="2" type="ORF">Q3982_01355</name>
</gene>
<evidence type="ECO:0000259" key="1">
    <source>
        <dbReference type="Pfam" id="PF13938"/>
    </source>
</evidence>
<organism evidence="2 3">
    <name type="scientific">Phoenicibacter congonensis</name>
    <dbReference type="NCBI Taxonomy" id="1944646"/>
    <lineage>
        <taxon>Bacteria</taxon>
        <taxon>Bacillati</taxon>
        <taxon>Actinomycetota</taxon>
        <taxon>Coriobacteriia</taxon>
        <taxon>Eggerthellales</taxon>
        <taxon>Eggerthellaceae</taxon>
        <taxon>Phoenicibacter</taxon>
    </lineage>
</organism>
<feature type="domain" description="DUF4213" evidence="1">
    <location>
        <begin position="22"/>
        <end position="58"/>
    </location>
</feature>
<dbReference type="EMBL" id="JAUMVS010000010">
    <property type="protein sequence ID" value="MDO4841311.1"/>
    <property type="molecule type" value="Genomic_DNA"/>
</dbReference>
<dbReference type="Proteomes" id="UP001168575">
    <property type="component" value="Unassembled WGS sequence"/>
</dbReference>
<name>A0AA43RI82_9ACTN</name>
<dbReference type="Pfam" id="PF13938">
    <property type="entry name" value="DUF4213"/>
    <property type="match status" value="1"/>
</dbReference>
<evidence type="ECO:0000313" key="3">
    <source>
        <dbReference type="Proteomes" id="UP001168575"/>
    </source>
</evidence>
<comment type="caution">
    <text evidence="2">The sequence shown here is derived from an EMBL/GenBank/DDBJ whole genome shotgun (WGS) entry which is preliminary data.</text>
</comment>
<dbReference type="InterPro" id="IPR025251">
    <property type="entry name" value="DUF4213"/>
</dbReference>
<evidence type="ECO:0000313" key="2">
    <source>
        <dbReference type="EMBL" id="MDO4841311.1"/>
    </source>
</evidence>
<proteinExistence type="predicted"/>
<dbReference type="SUPFAM" id="SSF159713">
    <property type="entry name" value="Dhaf3308-like"/>
    <property type="match status" value="1"/>
</dbReference>
<accession>A0AA43RI82</accession>
<dbReference type="AlphaFoldDB" id="A0AA43RI82"/>